<dbReference type="OrthoDB" id="2967153at2"/>
<keyword evidence="2" id="KW-1185">Reference proteome</keyword>
<proteinExistence type="predicted"/>
<dbReference type="RefSeq" id="WP_090858059.1">
    <property type="nucleotide sequence ID" value="NZ_FNJU01000012.1"/>
</dbReference>
<dbReference type="STRING" id="930152.SAMN05216565_11268"/>
<evidence type="ECO:0000313" key="2">
    <source>
        <dbReference type="Proteomes" id="UP000199159"/>
    </source>
</evidence>
<reference evidence="2" key="1">
    <citation type="submission" date="2016-10" db="EMBL/GenBank/DDBJ databases">
        <authorList>
            <person name="Varghese N."/>
            <person name="Submissions S."/>
        </authorList>
    </citation>
    <scope>NUCLEOTIDE SEQUENCE [LARGE SCALE GENOMIC DNA]</scope>
    <source>
        <strain evidence="2">IBRC-M10078</strain>
    </source>
</reference>
<name>A0A1H0WM62_9BACI</name>
<organism evidence="1 2">
    <name type="scientific">Litchfieldia salsa</name>
    <dbReference type="NCBI Taxonomy" id="930152"/>
    <lineage>
        <taxon>Bacteria</taxon>
        <taxon>Bacillati</taxon>
        <taxon>Bacillota</taxon>
        <taxon>Bacilli</taxon>
        <taxon>Bacillales</taxon>
        <taxon>Bacillaceae</taxon>
        <taxon>Litchfieldia</taxon>
    </lineage>
</organism>
<dbReference type="AlphaFoldDB" id="A0A1H0WM62"/>
<dbReference type="EMBL" id="FNJU01000012">
    <property type="protein sequence ID" value="SDP91789.1"/>
    <property type="molecule type" value="Genomic_DNA"/>
</dbReference>
<sequence length="102" mass="12108">MINNVSVHIEYKVKSTDTYRYEMIMENVLDLLTEFGAKKVQWFVSSRENNVYIEKFELPTESHYYALKRLRVSNERITFSELNQCLEGGIQNISFWALKKCS</sequence>
<gene>
    <name evidence="1" type="ORF">SAMN05216565_11268</name>
</gene>
<protein>
    <submittedName>
        <fullName evidence="1">Uncharacterized protein</fullName>
    </submittedName>
</protein>
<evidence type="ECO:0000313" key="1">
    <source>
        <dbReference type="EMBL" id="SDP91789.1"/>
    </source>
</evidence>
<dbReference type="Proteomes" id="UP000199159">
    <property type="component" value="Unassembled WGS sequence"/>
</dbReference>
<accession>A0A1H0WM62</accession>